<evidence type="ECO:0000313" key="1">
    <source>
        <dbReference type="EMBL" id="GAI83684.1"/>
    </source>
</evidence>
<reference evidence="1" key="1">
    <citation type="journal article" date="2014" name="Front. Microbiol.">
        <title>High frequency of phylogenetically diverse reductive dehalogenase-homologous genes in deep subseafloor sedimentary metagenomes.</title>
        <authorList>
            <person name="Kawai M."/>
            <person name="Futagami T."/>
            <person name="Toyoda A."/>
            <person name="Takaki Y."/>
            <person name="Nishi S."/>
            <person name="Hori S."/>
            <person name="Arai W."/>
            <person name="Tsubouchi T."/>
            <person name="Morono Y."/>
            <person name="Uchiyama I."/>
            <person name="Ito T."/>
            <person name="Fujiyama A."/>
            <person name="Inagaki F."/>
            <person name="Takami H."/>
        </authorList>
    </citation>
    <scope>NUCLEOTIDE SEQUENCE</scope>
    <source>
        <strain evidence="1">Expedition CK06-06</strain>
    </source>
</reference>
<dbReference type="AlphaFoldDB" id="X1TUG2"/>
<dbReference type="EMBL" id="BARW01007013">
    <property type="protein sequence ID" value="GAI83684.1"/>
    <property type="molecule type" value="Genomic_DNA"/>
</dbReference>
<comment type="caution">
    <text evidence="1">The sequence shown here is derived from an EMBL/GenBank/DDBJ whole genome shotgun (WGS) entry which is preliminary data.</text>
</comment>
<protein>
    <submittedName>
        <fullName evidence="1">Uncharacterized protein</fullName>
    </submittedName>
</protein>
<accession>X1TUG2</accession>
<name>X1TUG2_9ZZZZ</name>
<proteinExistence type="predicted"/>
<sequence>MPLPKEVLAKVDANIKLAKSSLAELKDVVSDMRLSGMDTAERDKEVKRLADELRSLEIFYERQKAKPS</sequence>
<organism evidence="1">
    <name type="scientific">marine sediment metagenome</name>
    <dbReference type="NCBI Taxonomy" id="412755"/>
    <lineage>
        <taxon>unclassified sequences</taxon>
        <taxon>metagenomes</taxon>
        <taxon>ecological metagenomes</taxon>
    </lineage>
</organism>
<gene>
    <name evidence="1" type="ORF">S12H4_14681</name>
</gene>